<accession>A0A183D085</accession>
<dbReference type="PANTHER" id="PTHR10694">
    <property type="entry name" value="LYSINE-SPECIFIC DEMETHYLASE"/>
    <property type="match status" value="1"/>
</dbReference>
<dbReference type="InterPro" id="IPR003347">
    <property type="entry name" value="JmjC_dom"/>
</dbReference>
<sequence length="192" mass="21982">LNDPKSSDKNAAHLAFPSAQRRKQIRETESPIVPPPEFHARKSGDYSDVDDYIIDQPVKEKIEGHSGIYVKTNRLYRRSMSVREYRALAKRMPGPKVYGADTPGSICDKDLAEFNMNNLGTVLDLLDESGVKIKGVNTVYLYFGMWKATFPWHPEDMDLYSINYVHFGEPKVSDETLFFCSRLASYTFFLIK</sequence>
<dbReference type="SUPFAM" id="SSF51197">
    <property type="entry name" value="Clavaminate synthase-like"/>
    <property type="match status" value="1"/>
</dbReference>
<dbReference type="AlphaFoldDB" id="A0A183D085"/>
<dbReference type="GO" id="GO:0010468">
    <property type="term" value="P:regulation of gene expression"/>
    <property type="evidence" value="ECO:0007669"/>
    <property type="project" value="TreeGrafter"/>
</dbReference>
<feature type="compositionally biased region" description="Basic and acidic residues" evidence="1">
    <location>
        <begin position="1"/>
        <end position="11"/>
    </location>
</feature>
<organism evidence="3">
    <name type="scientific">Gongylonema pulchrum</name>
    <dbReference type="NCBI Taxonomy" id="637853"/>
    <lineage>
        <taxon>Eukaryota</taxon>
        <taxon>Metazoa</taxon>
        <taxon>Ecdysozoa</taxon>
        <taxon>Nematoda</taxon>
        <taxon>Chromadorea</taxon>
        <taxon>Rhabditida</taxon>
        <taxon>Spirurina</taxon>
        <taxon>Spiruromorpha</taxon>
        <taxon>Spiruroidea</taxon>
        <taxon>Gongylonematidae</taxon>
        <taxon>Gongylonema</taxon>
    </lineage>
</organism>
<feature type="region of interest" description="Disordered" evidence="1">
    <location>
        <begin position="1"/>
        <end position="41"/>
    </location>
</feature>
<dbReference type="PROSITE" id="PS51184">
    <property type="entry name" value="JMJC"/>
    <property type="match status" value="1"/>
</dbReference>
<dbReference type="GO" id="GO:0005634">
    <property type="term" value="C:nucleus"/>
    <property type="evidence" value="ECO:0007669"/>
    <property type="project" value="TreeGrafter"/>
</dbReference>
<dbReference type="Gene3D" id="2.60.120.650">
    <property type="entry name" value="Cupin"/>
    <property type="match status" value="1"/>
</dbReference>
<feature type="domain" description="JmjC" evidence="2">
    <location>
        <begin position="108"/>
        <end position="192"/>
    </location>
</feature>
<dbReference type="WBParaSite" id="GPUH_0000213101-mRNA-1">
    <property type="protein sequence ID" value="GPUH_0000213101-mRNA-1"/>
    <property type="gene ID" value="GPUH_0000213101"/>
</dbReference>
<protein>
    <submittedName>
        <fullName evidence="3">JmjC domain-containing protein</fullName>
    </submittedName>
</protein>
<reference evidence="3" key="1">
    <citation type="submission" date="2016-06" db="UniProtKB">
        <authorList>
            <consortium name="WormBaseParasite"/>
        </authorList>
    </citation>
    <scope>IDENTIFICATION</scope>
</reference>
<dbReference type="GO" id="GO:0032454">
    <property type="term" value="F:histone H3K9 demethylase activity"/>
    <property type="evidence" value="ECO:0007669"/>
    <property type="project" value="TreeGrafter"/>
</dbReference>
<dbReference type="PANTHER" id="PTHR10694:SF129">
    <property type="entry name" value="LYSINE-SPECIFIC DEMETHYLASE 4B-RELATED"/>
    <property type="match status" value="1"/>
</dbReference>
<evidence type="ECO:0000256" key="1">
    <source>
        <dbReference type="SAM" id="MobiDB-lite"/>
    </source>
</evidence>
<proteinExistence type="predicted"/>
<evidence type="ECO:0000259" key="2">
    <source>
        <dbReference type="PROSITE" id="PS51184"/>
    </source>
</evidence>
<dbReference type="GO" id="GO:0000785">
    <property type="term" value="C:chromatin"/>
    <property type="evidence" value="ECO:0007669"/>
    <property type="project" value="TreeGrafter"/>
</dbReference>
<dbReference type="Pfam" id="PF02373">
    <property type="entry name" value="JmjC"/>
    <property type="match status" value="1"/>
</dbReference>
<dbReference type="GO" id="GO:0051864">
    <property type="term" value="F:histone H3K36 demethylase activity"/>
    <property type="evidence" value="ECO:0007669"/>
    <property type="project" value="TreeGrafter"/>
</dbReference>
<evidence type="ECO:0000313" key="3">
    <source>
        <dbReference type="WBParaSite" id="GPUH_0000213101-mRNA-1"/>
    </source>
</evidence>
<name>A0A183D085_9BILA</name>